<evidence type="ECO:0000256" key="5">
    <source>
        <dbReference type="ARBA" id="ARBA00012483"/>
    </source>
</evidence>
<dbReference type="PANTHER" id="PTHR43995">
    <property type="entry name" value="PRE-MRNA-PROCESSING FACTOR 19"/>
    <property type="match status" value="1"/>
</dbReference>
<dbReference type="InterPro" id="IPR024977">
    <property type="entry name" value="Apc4-like_WD40_dom"/>
</dbReference>
<keyword evidence="7 17" id="KW-0853">WD repeat</keyword>
<evidence type="ECO:0000259" key="19">
    <source>
        <dbReference type="PROSITE" id="PS51698"/>
    </source>
</evidence>
<evidence type="ECO:0000256" key="16">
    <source>
        <dbReference type="ARBA" id="ARBA00023242"/>
    </source>
</evidence>
<dbReference type="FunCoup" id="A0A067MP94">
    <property type="interactions" value="662"/>
</dbReference>
<proteinExistence type="inferred from homology"/>
<dbReference type="Gene3D" id="3.30.40.10">
    <property type="entry name" value="Zinc/RING finger domain, C3HC4 (zinc finger)"/>
    <property type="match status" value="1"/>
</dbReference>
<comment type="catalytic activity">
    <reaction evidence="1 18">
        <text>S-ubiquitinyl-[E2 ubiquitin-conjugating enzyme]-L-cysteine + [acceptor protein]-L-lysine = [E2 ubiquitin-conjugating enzyme]-L-cysteine + N(6)-ubiquitinyl-[acceptor protein]-L-lysine.</text>
        <dbReference type="EC" id="2.3.2.27"/>
    </reaction>
</comment>
<dbReference type="SMART" id="SM00320">
    <property type="entry name" value="WD40"/>
    <property type="match status" value="6"/>
</dbReference>
<keyword evidence="9 18" id="KW-0808">Transferase</keyword>
<evidence type="ECO:0000256" key="12">
    <source>
        <dbReference type="ARBA" id="ARBA00022763"/>
    </source>
</evidence>
<dbReference type="HOGENOM" id="CLU_023894_0_1_1"/>
<dbReference type="AlphaFoldDB" id="A0A067MP94"/>
<keyword evidence="14 18" id="KW-0508">mRNA splicing</keyword>
<dbReference type="InterPro" id="IPR001680">
    <property type="entry name" value="WD40_rpt"/>
</dbReference>
<dbReference type="PROSITE" id="PS50082">
    <property type="entry name" value="WD_REPEATS_2"/>
    <property type="match status" value="2"/>
</dbReference>
<evidence type="ECO:0000256" key="2">
    <source>
        <dbReference type="ARBA" id="ARBA00004123"/>
    </source>
</evidence>
<dbReference type="GO" id="GO:0071006">
    <property type="term" value="C:U2-type catalytic step 1 spliceosome"/>
    <property type="evidence" value="ECO:0007669"/>
    <property type="project" value="TreeGrafter"/>
</dbReference>
<protein>
    <recommendedName>
        <fullName evidence="6 18">Pre-mRNA-processing factor 19</fullName>
        <ecNumber evidence="5 18">2.3.2.27</ecNumber>
    </recommendedName>
</protein>
<dbReference type="Proteomes" id="UP000027195">
    <property type="component" value="Unassembled WGS sequence"/>
</dbReference>
<feature type="repeat" description="WD" evidence="17">
    <location>
        <begin position="397"/>
        <end position="431"/>
    </location>
</feature>
<evidence type="ECO:0000256" key="17">
    <source>
        <dbReference type="PROSITE-ProRule" id="PRU00221"/>
    </source>
</evidence>
<keyword evidence="16 18" id="KW-0539">Nucleus</keyword>
<feature type="domain" description="U-box" evidence="19">
    <location>
        <begin position="1"/>
        <end position="71"/>
    </location>
</feature>
<dbReference type="SUPFAM" id="SSF50978">
    <property type="entry name" value="WD40 repeat-like"/>
    <property type="match status" value="1"/>
</dbReference>
<name>A0A067MP94_BOTB1</name>
<comment type="function">
    <text evidence="18">Ubiquitin-protein ligase which is mainly involved pre-mRNA splicing and DNA repair. Required for pre-mRNA splicing as component of the spliceosome.</text>
</comment>
<dbReference type="FunFam" id="3.30.40.10:FF:000027">
    <property type="entry name" value="Pre-mRNA-processing factor 19, putative"/>
    <property type="match status" value="1"/>
</dbReference>
<dbReference type="PROSITE" id="PS51698">
    <property type="entry name" value="U_BOX"/>
    <property type="match status" value="1"/>
</dbReference>
<dbReference type="InterPro" id="IPR013915">
    <property type="entry name" value="Prp19_cc"/>
</dbReference>
<dbReference type="CDD" id="cd16656">
    <property type="entry name" value="RING-Ubox_PRP19"/>
    <property type="match status" value="1"/>
</dbReference>
<keyword evidence="15 18" id="KW-0234">DNA repair</keyword>
<dbReference type="InterPro" id="IPR015943">
    <property type="entry name" value="WD40/YVTN_repeat-like_dom_sf"/>
</dbReference>
<dbReference type="GO" id="GO:0000398">
    <property type="term" value="P:mRNA splicing, via spliceosome"/>
    <property type="evidence" value="ECO:0007669"/>
    <property type="project" value="InterPro"/>
</dbReference>
<evidence type="ECO:0000256" key="6">
    <source>
        <dbReference type="ARBA" id="ARBA00015618"/>
    </source>
</evidence>
<accession>A0A067MP94</accession>
<dbReference type="InterPro" id="IPR036322">
    <property type="entry name" value="WD40_repeat_dom_sf"/>
</dbReference>
<keyword evidence="8 18" id="KW-0507">mRNA processing</keyword>
<keyword evidence="10 18" id="KW-0747">Spliceosome</keyword>
<comment type="pathway">
    <text evidence="3 18">Protein modification; protein ubiquitination.</text>
</comment>
<dbReference type="STRING" id="930990.A0A067MP94"/>
<dbReference type="Pfam" id="PF00400">
    <property type="entry name" value="WD40"/>
    <property type="match status" value="1"/>
</dbReference>
<dbReference type="OrthoDB" id="687049at2759"/>
<evidence type="ECO:0000256" key="11">
    <source>
        <dbReference type="ARBA" id="ARBA00022737"/>
    </source>
</evidence>
<dbReference type="GO" id="GO:0061630">
    <property type="term" value="F:ubiquitin protein ligase activity"/>
    <property type="evidence" value="ECO:0007669"/>
    <property type="project" value="UniProtKB-UniRule"/>
</dbReference>
<evidence type="ECO:0000256" key="3">
    <source>
        <dbReference type="ARBA" id="ARBA00004906"/>
    </source>
</evidence>
<comment type="subcellular location">
    <subcellularLocation>
        <location evidence="2 18">Nucleus</location>
    </subcellularLocation>
</comment>
<dbReference type="InterPro" id="IPR019775">
    <property type="entry name" value="WD40_repeat_CS"/>
</dbReference>
<evidence type="ECO:0000313" key="20">
    <source>
        <dbReference type="EMBL" id="KDQ13707.1"/>
    </source>
</evidence>
<keyword evidence="11" id="KW-0677">Repeat</keyword>
<dbReference type="GO" id="GO:0070534">
    <property type="term" value="P:protein K63-linked ubiquitination"/>
    <property type="evidence" value="ECO:0007669"/>
    <property type="project" value="UniProtKB-UniRule"/>
</dbReference>
<sequence>MFFCAISGEPPQDPVVSSKSGHVYERRLITKYITDNGTDPITGEKLDETDLISIKANPATAPPRPPTLTSIPALLHTLQNEWDALVLETFALKQQYNSARQELSHALYQHDAATRVVARLMRERDAAREALASVQATMGVAPQPTAVASDVEMVDESAEAGGLPEDVTELIEQTHKTLSATRKKRKVPSTYTTPSQLRAFTSKHTIPSLHASSPAGINTLALSKLNPSQFLTGGNDKIVQLYDRDSGKVLATLKGHTKKVNHVEFREKEGESTLLLSGSADKTVRIWSHDADSGEYAPQQTVKIHKGEITGLAVHPTSTILALSSMDKTYSLHSLSTFQPIFHAPATTDVYTSLSIHPDGTLLALGTSSSTLQIYDIRTGAIAASLTSGDGANPFSVHTSSFSENGYHLAASEGDAAVAIWDLRKLKSVHSIGLDEGYKISRVRYDPSAQFLGVAGSTDVRVFLNKSWEELVKFDGSAVADLAFGEDGKELWGVGGREVRIWAAKDE</sequence>
<evidence type="ECO:0000256" key="7">
    <source>
        <dbReference type="ARBA" id="ARBA00022574"/>
    </source>
</evidence>
<dbReference type="EC" id="2.3.2.27" evidence="5 18"/>
<evidence type="ECO:0000256" key="13">
    <source>
        <dbReference type="ARBA" id="ARBA00022786"/>
    </source>
</evidence>
<keyword evidence="13 18" id="KW-0833">Ubl conjugation pathway</keyword>
<dbReference type="SUPFAM" id="SSF57850">
    <property type="entry name" value="RING/U-box"/>
    <property type="match status" value="1"/>
</dbReference>
<dbReference type="GO" id="GO:0000974">
    <property type="term" value="C:Prp19 complex"/>
    <property type="evidence" value="ECO:0007669"/>
    <property type="project" value="UniProtKB-UniRule"/>
</dbReference>
<evidence type="ECO:0000256" key="15">
    <source>
        <dbReference type="ARBA" id="ARBA00023204"/>
    </source>
</evidence>
<reference evidence="21" key="1">
    <citation type="journal article" date="2014" name="Proc. Natl. Acad. Sci. U.S.A.">
        <title>Extensive sampling of basidiomycete genomes demonstrates inadequacy of the white-rot/brown-rot paradigm for wood decay fungi.</title>
        <authorList>
            <person name="Riley R."/>
            <person name="Salamov A.A."/>
            <person name="Brown D.W."/>
            <person name="Nagy L.G."/>
            <person name="Floudas D."/>
            <person name="Held B.W."/>
            <person name="Levasseur A."/>
            <person name="Lombard V."/>
            <person name="Morin E."/>
            <person name="Otillar R."/>
            <person name="Lindquist E.A."/>
            <person name="Sun H."/>
            <person name="LaButti K.M."/>
            <person name="Schmutz J."/>
            <person name="Jabbour D."/>
            <person name="Luo H."/>
            <person name="Baker S.E."/>
            <person name="Pisabarro A.G."/>
            <person name="Walton J.D."/>
            <person name="Blanchette R.A."/>
            <person name="Henrissat B."/>
            <person name="Martin F."/>
            <person name="Cullen D."/>
            <person name="Hibbett D.S."/>
            <person name="Grigoriev I.V."/>
        </authorList>
    </citation>
    <scope>NUCLEOTIDE SEQUENCE [LARGE SCALE GENOMIC DNA]</scope>
    <source>
        <strain evidence="21">FD-172 SS1</strain>
    </source>
</reference>
<evidence type="ECO:0000256" key="1">
    <source>
        <dbReference type="ARBA" id="ARBA00000900"/>
    </source>
</evidence>
<organism evidence="20 21">
    <name type="scientific">Botryobasidium botryosum (strain FD-172 SS1)</name>
    <dbReference type="NCBI Taxonomy" id="930990"/>
    <lineage>
        <taxon>Eukaryota</taxon>
        <taxon>Fungi</taxon>
        <taxon>Dikarya</taxon>
        <taxon>Basidiomycota</taxon>
        <taxon>Agaricomycotina</taxon>
        <taxon>Agaricomycetes</taxon>
        <taxon>Cantharellales</taxon>
        <taxon>Botryobasidiaceae</taxon>
        <taxon>Botryobasidium</taxon>
    </lineage>
</organism>
<dbReference type="PROSITE" id="PS50294">
    <property type="entry name" value="WD_REPEATS_REGION"/>
    <property type="match status" value="1"/>
</dbReference>
<dbReference type="Pfam" id="PF08606">
    <property type="entry name" value="Prp19"/>
    <property type="match status" value="1"/>
</dbReference>
<keyword evidence="21" id="KW-1185">Reference proteome</keyword>
<dbReference type="PROSITE" id="PS00678">
    <property type="entry name" value="WD_REPEATS_1"/>
    <property type="match status" value="1"/>
</dbReference>
<evidence type="ECO:0000256" key="8">
    <source>
        <dbReference type="ARBA" id="ARBA00022664"/>
    </source>
</evidence>
<evidence type="ECO:0000256" key="14">
    <source>
        <dbReference type="ARBA" id="ARBA00023187"/>
    </source>
</evidence>
<gene>
    <name evidence="20" type="ORF">BOTBODRAFT_33408</name>
</gene>
<evidence type="ECO:0000313" key="21">
    <source>
        <dbReference type="Proteomes" id="UP000027195"/>
    </source>
</evidence>
<comment type="subunit">
    <text evidence="18">Homotetramer.</text>
</comment>
<dbReference type="Gene3D" id="2.130.10.10">
    <property type="entry name" value="YVTN repeat-like/Quinoprotein amine dehydrogenase"/>
    <property type="match status" value="1"/>
</dbReference>
<dbReference type="GO" id="GO:0006281">
    <property type="term" value="P:DNA repair"/>
    <property type="evidence" value="ECO:0007669"/>
    <property type="project" value="UniProtKB-KW"/>
</dbReference>
<dbReference type="InterPro" id="IPR038959">
    <property type="entry name" value="Prp19"/>
</dbReference>
<evidence type="ECO:0000256" key="9">
    <source>
        <dbReference type="ARBA" id="ARBA00022679"/>
    </source>
</evidence>
<evidence type="ECO:0000256" key="4">
    <source>
        <dbReference type="ARBA" id="ARBA00006388"/>
    </source>
</evidence>
<comment type="similarity">
    <text evidence="4 18">Belongs to the WD repeat PRP19 family.</text>
</comment>
<dbReference type="Pfam" id="PF12894">
    <property type="entry name" value="ANAPC4_WD40"/>
    <property type="match status" value="1"/>
</dbReference>
<dbReference type="EMBL" id="KL198042">
    <property type="protein sequence ID" value="KDQ13707.1"/>
    <property type="molecule type" value="Genomic_DNA"/>
</dbReference>
<dbReference type="InterPro" id="IPR055340">
    <property type="entry name" value="RING-Ubox_PRP19"/>
</dbReference>
<dbReference type="UniPathway" id="UPA00143"/>
<dbReference type="InterPro" id="IPR013083">
    <property type="entry name" value="Znf_RING/FYVE/PHD"/>
</dbReference>
<dbReference type="GO" id="GO:0005737">
    <property type="term" value="C:cytoplasm"/>
    <property type="evidence" value="ECO:0007669"/>
    <property type="project" value="TreeGrafter"/>
</dbReference>
<dbReference type="InterPro" id="IPR003613">
    <property type="entry name" value="Ubox_domain"/>
</dbReference>
<dbReference type="Pfam" id="PF04564">
    <property type="entry name" value="U-box"/>
    <property type="match status" value="1"/>
</dbReference>
<dbReference type="SMART" id="SM00504">
    <property type="entry name" value="Ubox"/>
    <property type="match status" value="1"/>
</dbReference>
<keyword evidence="12 18" id="KW-0227">DNA damage</keyword>
<evidence type="ECO:0000256" key="18">
    <source>
        <dbReference type="RuleBase" id="RU367101"/>
    </source>
</evidence>
<feature type="repeat" description="WD" evidence="17">
    <location>
        <begin position="253"/>
        <end position="288"/>
    </location>
</feature>
<dbReference type="PANTHER" id="PTHR43995:SF1">
    <property type="entry name" value="PRE-MRNA-PROCESSING FACTOR 19"/>
    <property type="match status" value="1"/>
</dbReference>
<evidence type="ECO:0000256" key="10">
    <source>
        <dbReference type="ARBA" id="ARBA00022728"/>
    </source>
</evidence>
<dbReference type="InParanoid" id="A0A067MP94"/>